<dbReference type="STRING" id="1120995.SAMN02745245_01467"/>
<dbReference type="SUPFAM" id="SSF53720">
    <property type="entry name" value="ALDH-like"/>
    <property type="match status" value="1"/>
</dbReference>
<evidence type="ECO:0000256" key="1">
    <source>
        <dbReference type="ARBA" id="ARBA00009986"/>
    </source>
</evidence>
<comment type="similarity">
    <text evidence="1 4 7">Belongs to the aldehyde dehydrogenase family.</text>
</comment>
<evidence type="ECO:0000259" key="8">
    <source>
        <dbReference type="Pfam" id="PF00171"/>
    </source>
</evidence>
<dbReference type="EMBL" id="FQXI01000011">
    <property type="protein sequence ID" value="SHH50082.1"/>
    <property type="molecule type" value="Genomic_DNA"/>
</dbReference>
<evidence type="ECO:0000256" key="7">
    <source>
        <dbReference type="RuleBase" id="RU003345"/>
    </source>
</evidence>
<evidence type="ECO:0000256" key="2">
    <source>
        <dbReference type="ARBA" id="ARBA00023002"/>
    </source>
</evidence>
<keyword evidence="3" id="KW-0520">NAD</keyword>
<dbReference type="AlphaFoldDB" id="A0A1M5TH51"/>
<dbReference type="InterPro" id="IPR029510">
    <property type="entry name" value="Ald_DH_CS_GLU"/>
</dbReference>
<name>A0A1M5TH51_9FIRM</name>
<keyword evidence="10" id="KW-1185">Reference proteome</keyword>
<protein>
    <recommendedName>
        <fullName evidence="4">Aldehyde dehydrogenase</fullName>
    </recommendedName>
</protein>
<dbReference type="Proteomes" id="UP000184032">
    <property type="component" value="Unassembled WGS sequence"/>
</dbReference>
<evidence type="ECO:0000256" key="3">
    <source>
        <dbReference type="ARBA" id="ARBA00023027"/>
    </source>
</evidence>
<feature type="active site" evidence="5">
    <location>
        <position position="242"/>
    </location>
</feature>
<dbReference type="PANTHER" id="PTHR43570">
    <property type="entry name" value="ALDEHYDE DEHYDROGENASE"/>
    <property type="match status" value="1"/>
</dbReference>
<reference evidence="9 10" key="1">
    <citation type="submission" date="2016-11" db="EMBL/GenBank/DDBJ databases">
        <authorList>
            <person name="Jaros S."/>
            <person name="Januszkiewicz K."/>
            <person name="Wedrychowicz H."/>
        </authorList>
    </citation>
    <scope>NUCLEOTIDE SEQUENCE [LARGE SCALE GENOMIC DNA]</scope>
    <source>
        <strain evidence="9 10">DSM 21120</strain>
    </source>
</reference>
<dbReference type="InterPro" id="IPR016163">
    <property type="entry name" value="Ald_DH_C"/>
</dbReference>
<gene>
    <name evidence="9" type="ORF">SAMN02745245_01467</name>
</gene>
<dbReference type="InterPro" id="IPR016160">
    <property type="entry name" value="Ald_DH_CS_CYS"/>
</dbReference>
<dbReference type="PROSITE" id="PS00687">
    <property type="entry name" value="ALDEHYDE_DEHYDR_GLU"/>
    <property type="match status" value="1"/>
</dbReference>
<dbReference type="GO" id="GO:0006081">
    <property type="term" value="P:aldehyde metabolic process"/>
    <property type="evidence" value="ECO:0007669"/>
    <property type="project" value="InterPro"/>
</dbReference>
<dbReference type="PANTHER" id="PTHR43570:SF16">
    <property type="entry name" value="ALDEHYDE DEHYDROGENASE TYPE III, ISOFORM Q"/>
    <property type="match status" value="1"/>
</dbReference>
<organism evidence="9 10">
    <name type="scientific">Anaerosphaera aminiphila DSM 21120</name>
    <dbReference type="NCBI Taxonomy" id="1120995"/>
    <lineage>
        <taxon>Bacteria</taxon>
        <taxon>Bacillati</taxon>
        <taxon>Bacillota</taxon>
        <taxon>Tissierellia</taxon>
        <taxon>Tissierellales</taxon>
        <taxon>Peptoniphilaceae</taxon>
        <taxon>Anaerosphaera</taxon>
    </lineage>
</organism>
<dbReference type="InterPro" id="IPR016161">
    <property type="entry name" value="Ald_DH/histidinol_DH"/>
</dbReference>
<accession>A0A1M5TH51</accession>
<sequence>MVKNIVNSQKEYFSSGATRDYNFRMESLNKLKNSILKYEDEINSSMKLDLNKSKAETYITEIGIILDEISFHQRHLKKWMKKKHVKTSMAQIPGKCFITPEPYGTVLIISPWNYPLQLCLLPLVGSISSGNTAIIKPSEYTPHTSDIISKIISDAFPKEYISVVQGGVSETTLLLEEKFDYIFFTGSSNVGKIVMSAASNHLTPVTLELGGKSPAIVDESANIKLSARRIAFGKVINAGQTCVAPDYLLIHKSVKEEFITEFKNALNSFFVDKDMSSMVNIINEAHYNRLKNLMRDEHIILGGTFDDDRKFIEPTLIDEVTLSSPIMRDEIFGPILPIISYSNLSECIEYIANFEKPLALYIFSENKENIAKVTGSCSFGGGCINDTIVHLSNPNLPFGGVGNSGIGSYHGKKSFDTFTHYKSIFKQSSIFDVPFRYMPYTDKKLNIIKKILK</sequence>
<evidence type="ECO:0000313" key="9">
    <source>
        <dbReference type="EMBL" id="SHH50082.1"/>
    </source>
</evidence>
<dbReference type="GO" id="GO:0005737">
    <property type="term" value="C:cytoplasm"/>
    <property type="evidence" value="ECO:0007669"/>
    <property type="project" value="TreeGrafter"/>
</dbReference>
<dbReference type="Pfam" id="PF00171">
    <property type="entry name" value="Aldedh"/>
    <property type="match status" value="1"/>
</dbReference>
<keyword evidence="2 4" id="KW-0560">Oxidoreductase</keyword>
<dbReference type="InterPro" id="IPR016162">
    <property type="entry name" value="Ald_DH_N"/>
</dbReference>
<dbReference type="Gene3D" id="3.40.309.10">
    <property type="entry name" value="Aldehyde Dehydrogenase, Chain A, domain 2"/>
    <property type="match status" value="1"/>
</dbReference>
<dbReference type="PROSITE" id="PS00070">
    <property type="entry name" value="ALDEHYDE_DEHYDR_CYS"/>
    <property type="match status" value="1"/>
</dbReference>
<dbReference type="FunFam" id="3.40.309.10:FF:000025">
    <property type="entry name" value="Aldehyde dehydrogenase"/>
    <property type="match status" value="1"/>
</dbReference>
<feature type="active site" evidence="5 6">
    <location>
        <position position="208"/>
    </location>
</feature>
<dbReference type="Gene3D" id="3.40.605.10">
    <property type="entry name" value="Aldehyde Dehydrogenase, Chain A, domain 1"/>
    <property type="match status" value="1"/>
</dbReference>
<evidence type="ECO:0000256" key="6">
    <source>
        <dbReference type="PROSITE-ProRule" id="PRU10007"/>
    </source>
</evidence>
<dbReference type="CDD" id="cd07136">
    <property type="entry name" value="ALDH_YwdH-P39616"/>
    <property type="match status" value="1"/>
</dbReference>
<dbReference type="InterPro" id="IPR012394">
    <property type="entry name" value="Aldehyde_DH_NAD(P)"/>
</dbReference>
<dbReference type="GO" id="GO:0004029">
    <property type="term" value="F:aldehyde dehydrogenase (NAD+) activity"/>
    <property type="evidence" value="ECO:0007669"/>
    <property type="project" value="TreeGrafter"/>
</dbReference>
<dbReference type="PIRSF" id="PIRSF036492">
    <property type="entry name" value="ALDH"/>
    <property type="match status" value="1"/>
</dbReference>
<evidence type="ECO:0000313" key="10">
    <source>
        <dbReference type="Proteomes" id="UP000184032"/>
    </source>
</evidence>
<proteinExistence type="inferred from homology"/>
<evidence type="ECO:0000256" key="4">
    <source>
        <dbReference type="PIRNR" id="PIRNR036492"/>
    </source>
</evidence>
<evidence type="ECO:0000256" key="5">
    <source>
        <dbReference type="PIRSR" id="PIRSR036492-1"/>
    </source>
</evidence>
<dbReference type="InterPro" id="IPR015590">
    <property type="entry name" value="Aldehyde_DH_dom"/>
</dbReference>
<feature type="domain" description="Aldehyde dehydrogenase" evidence="8">
    <location>
        <begin position="2"/>
        <end position="424"/>
    </location>
</feature>
<dbReference type="FunFam" id="3.40.605.10:FF:000004">
    <property type="entry name" value="Aldehyde dehydrogenase"/>
    <property type="match status" value="1"/>
</dbReference>